<name>A0AA84ZBR3_9TREM</name>
<accession>A0AA84ZBR3</accession>
<proteinExistence type="predicted"/>
<dbReference type="WBParaSite" id="SMRG1_1970.1">
    <property type="protein sequence ID" value="SMRG1_1970.1"/>
    <property type="gene ID" value="SMRG1_1970"/>
</dbReference>
<evidence type="ECO:0000313" key="3">
    <source>
        <dbReference type="WBParaSite" id="SMRG1_1970.1"/>
    </source>
</evidence>
<feature type="region of interest" description="Disordered" evidence="1">
    <location>
        <begin position="1"/>
        <end position="80"/>
    </location>
</feature>
<evidence type="ECO:0000313" key="2">
    <source>
        <dbReference type="Proteomes" id="UP000050790"/>
    </source>
</evidence>
<organism evidence="2 3">
    <name type="scientific">Schistosoma margrebowiei</name>
    <dbReference type="NCBI Taxonomy" id="48269"/>
    <lineage>
        <taxon>Eukaryota</taxon>
        <taxon>Metazoa</taxon>
        <taxon>Spiralia</taxon>
        <taxon>Lophotrochozoa</taxon>
        <taxon>Platyhelminthes</taxon>
        <taxon>Trematoda</taxon>
        <taxon>Digenea</taxon>
        <taxon>Strigeidida</taxon>
        <taxon>Schistosomatoidea</taxon>
        <taxon>Schistosomatidae</taxon>
        <taxon>Schistosoma</taxon>
    </lineage>
</organism>
<reference evidence="3" key="1">
    <citation type="submission" date="2023-11" db="UniProtKB">
        <authorList>
            <consortium name="WormBaseParasite"/>
        </authorList>
    </citation>
    <scope>IDENTIFICATION</scope>
</reference>
<evidence type="ECO:0000256" key="1">
    <source>
        <dbReference type="SAM" id="MobiDB-lite"/>
    </source>
</evidence>
<feature type="compositionally biased region" description="Polar residues" evidence="1">
    <location>
        <begin position="26"/>
        <end position="76"/>
    </location>
</feature>
<dbReference type="AlphaFoldDB" id="A0AA84ZBR3"/>
<feature type="compositionally biased region" description="Polar residues" evidence="1">
    <location>
        <begin position="10"/>
        <end position="19"/>
    </location>
</feature>
<dbReference type="Proteomes" id="UP000050790">
    <property type="component" value="Unassembled WGS sequence"/>
</dbReference>
<sequence>MRIRHPRFDSPNQSPSTTNEMRKHLLNSSQGSSIKMSDSQQCKSRQSSPRLSSTDGHVSSISGMSESCDDPTNTYLNPDFTDPQLMTKVFEFGEYHGSGIRISQKWNNSHVICTTKNNSINKYRLCQKNIESDIMN</sequence>
<protein>
    <submittedName>
        <fullName evidence="3">Uncharacterized protein</fullName>
    </submittedName>
</protein>